<dbReference type="InterPro" id="IPR050601">
    <property type="entry name" value="CPA3_antiporter_subunitC"/>
</dbReference>
<dbReference type="AlphaFoldDB" id="A0A1K1YD26"/>
<evidence type="ECO:0000313" key="10">
    <source>
        <dbReference type="Proteomes" id="UP000182350"/>
    </source>
</evidence>
<dbReference type="Proteomes" id="UP000182350">
    <property type="component" value="Unassembled WGS sequence"/>
</dbReference>
<keyword evidence="5 8" id="KW-1133">Transmembrane helix</keyword>
<dbReference type="Gene3D" id="1.10.287.3510">
    <property type="match status" value="1"/>
</dbReference>
<keyword evidence="4 8" id="KW-0812">Transmembrane</keyword>
<gene>
    <name evidence="9" type="ORF">SAMN02745752_02185</name>
</gene>
<evidence type="ECO:0000256" key="3">
    <source>
        <dbReference type="ARBA" id="ARBA00022475"/>
    </source>
</evidence>
<keyword evidence="10" id="KW-1185">Reference proteome</keyword>
<dbReference type="PANTHER" id="PTHR34583">
    <property type="entry name" value="ANTIPORTER SUBUNIT MNHC2-RELATED"/>
    <property type="match status" value="1"/>
</dbReference>
<proteinExistence type="inferred from homology"/>
<protein>
    <submittedName>
        <fullName evidence="9">Multicomponent Na+:H+ antiporter subunit C</fullName>
    </submittedName>
</protein>
<dbReference type="GO" id="GO:0005886">
    <property type="term" value="C:plasma membrane"/>
    <property type="evidence" value="ECO:0007669"/>
    <property type="project" value="UniProtKB-SubCell"/>
</dbReference>
<accession>A0A1K1YD26</accession>
<keyword evidence="3" id="KW-1003">Cell membrane</keyword>
<dbReference type="RefSeq" id="WP_072326498.1">
    <property type="nucleotide sequence ID" value="NZ_FPJW01000008.1"/>
</dbReference>
<evidence type="ECO:0000256" key="8">
    <source>
        <dbReference type="SAM" id="Phobius"/>
    </source>
</evidence>
<feature type="transmembrane region" description="Helical" evidence="8">
    <location>
        <begin position="32"/>
        <end position="50"/>
    </location>
</feature>
<reference evidence="9 10" key="1">
    <citation type="submission" date="2016-11" db="EMBL/GenBank/DDBJ databases">
        <authorList>
            <person name="Jaros S."/>
            <person name="Januszkiewicz K."/>
            <person name="Wedrychowicz H."/>
        </authorList>
    </citation>
    <scope>NUCLEOTIDE SEQUENCE [LARGE SCALE GENOMIC DNA]</scope>
    <source>
        <strain evidence="9 10">DSM 21637</strain>
    </source>
</reference>
<evidence type="ECO:0000256" key="7">
    <source>
        <dbReference type="SAM" id="MobiDB-lite"/>
    </source>
</evidence>
<evidence type="ECO:0000256" key="4">
    <source>
        <dbReference type="ARBA" id="ARBA00022692"/>
    </source>
</evidence>
<dbReference type="InterPro" id="IPR039428">
    <property type="entry name" value="NUOK/Mnh_C1-like"/>
</dbReference>
<name>A0A1K1YD26_9GAMM</name>
<sequence length="118" mass="12468">MNTFLPYTLAGGALVILGLTGFILHRHLIRRLLAFNLTGSGCFLVMTGLAQQGQGVDAVPQALVLTGIVVAVSATALALVLIRRWYHLTGLTGLPEDIEPELQQGDNPAEGKTQGAPH</sequence>
<dbReference type="OrthoDB" id="1494613at2"/>
<comment type="similarity">
    <text evidence="2">Belongs to the CPA3 antiporters (TC 2.A.63) subunit C family.</text>
</comment>
<feature type="transmembrane region" description="Helical" evidence="8">
    <location>
        <begin position="6"/>
        <end position="25"/>
    </location>
</feature>
<dbReference type="EMBL" id="FPJW01000008">
    <property type="protein sequence ID" value="SFX59897.1"/>
    <property type="molecule type" value="Genomic_DNA"/>
</dbReference>
<keyword evidence="6 8" id="KW-0472">Membrane</keyword>
<dbReference type="PANTHER" id="PTHR34583:SF2">
    <property type="entry name" value="ANTIPORTER SUBUNIT MNHC2-RELATED"/>
    <property type="match status" value="1"/>
</dbReference>
<comment type="subcellular location">
    <subcellularLocation>
        <location evidence="1">Cell membrane</location>
        <topology evidence="1">Multi-pass membrane protein</topology>
    </subcellularLocation>
</comment>
<evidence type="ECO:0000256" key="6">
    <source>
        <dbReference type="ARBA" id="ARBA00023136"/>
    </source>
</evidence>
<evidence type="ECO:0000313" key="9">
    <source>
        <dbReference type="EMBL" id="SFX59897.1"/>
    </source>
</evidence>
<dbReference type="Pfam" id="PF00420">
    <property type="entry name" value="Oxidored_q2"/>
    <property type="match status" value="1"/>
</dbReference>
<feature type="region of interest" description="Disordered" evidence="7">
    <location>
        <begin position="96"/>
        <end position="118"/>
    </location>
</feature>
<evidence type="ECO:0000256" key="2">
    <source>
        <dbReference type="ARBA" id="ARBA00010388"/>
    </source>
</evidence>
<dbReference type="STRING" id="1122209.SAMN02745752_02185"/>
<organism evidence="9 10">
    <name type="scientific">Marinospirillum alkaliphilum DSM 21637</name>
    <dbReference type="NCBI Taxonomy" id="1122209"/>
    <lineage>
        <taxon>Bacteria</taxon>
        <taxon>Pseudomonadati</taxon>
        <taxon>Pseudomonadota</taxon>
        <taxon>Gammaproteobacteria</taxon>
        <taxon>Oceanospirillales</taxon>
        <taxon>Oceanospirillaceae</taxon>
        <taxon>Marinospirillum</taxon>
    </lineage>
</organism>
<feature type="transmembrane region" description="Helical" evidence="8">
    <location>
        <begin position="62"/>
        <end position="82"/>
    </location>
</feature>
<evidence type="ECO:0000256" key="5">
    <source>
        <dbReference type="ARBA" id="ARBA00022989"/>
    </source>
</evidence>
<evidence type="ECO:0000256" key="1">
    <source>
        <dbReference type="ARBA" id="ARBA00004651"/>
    </source>
</evidence>